<dbReference type="GO" id="GO:0005694">
    <property type="term" value="C:chromosome"/>
    <property type="evidence" value="ECO:0007669"/>
    <property type="project" value="TreeGrafter"/>
</dbReference>
<name>A0A9P9DFG3_9HYPO</name>
<evidence type="ECO:0000313" key="3">
    <source>
        <dbReference type="EMBL" id="KAH7118027.1"/>
    </source>
</evidence>
<dbReference type="Gene3D" id="3.40.50.300">
    <property type="entry name" value="P-loop containing nucleotide triphosphate hydrolases"/>
    <property type="match status" value="1"/>
</dbReference>
<dbReference type="OrthoDB" id="5148578at2759"/>
<dbReference type="SUPFAM" id="SSF52540">
    <property type="entry name" value="P-loop containing nucleoside triphosphate hydrolases"/>
    <property type="match status" value="1"/>
</dbReference>
<dbReference type="Proteomes" id="UP000717696">
    <property type="component" value="Unassembled WGS sequence"/>
</dbReference>
<dbReference type="PANTHER" id="PTHR13710:SF154">
    <property type="entry name" value="RECQ HELICASE, PUTATIVE (AFU_ORTHOLOGUE AFUA_6G14720)-RELATED"/>
    <property type="match status" value="1"/>
</dbReference>
<dbReference type="GO" id="GO:0005737">
    <property type="term" value="C:cytoplasm"/>
    <property type="evidence" value="ECO:0007669"/>
    <property type="project" value="TreeGrafter"/>
</dbReference>
<dbReference type="InterPro" id="IPR011545">
    <property type="entry name" value="DEAD/DEAH_box_helicase_dom"/>
</dbReference>
<accession>A0A9P9DFG3</accession>
<dbReference type="GO" id="GO:0043138">
    <property type="term" value="F:3'-5' DNA helicase activity"/>
    <property type="evidence" value="ECO:0007669"/>
    <property type="project" value="TreeGrafter"/>
</dbReference>
<proteinExistence type="inferred from homology"/>
<reference evidence="3" key="1">
    <citation type="journal article" date="2021" name="Nat. Commun.">
        <title>Genetic determinants of endophytism in the Arabidopsis root mycobiome.</title>
        <authorList>
            <person name="Mesny F."/>
            <person name="Miyauchi S."/>
            <person name="Thiergart T."/>
            <person name="Pickel B."/>
            <person name="Atanasova L."/>
            <person name="Karlsson M."/>
            <person name="Huettel B."/>
            <person name="Barry K.W."/>
            <person name="Haridas S."/>
            <person name="Chen C."/>
            <person name="Bauer D."/>
            <person name="Andreopoulos W."/>
            <person name="Pangilinan J."/>
            <person name="LaButti K."/>
            <person name="Riley R."/>
            <person name="Lipzen A."/>
            <person name="Clum A."/>
            <person name="Drula E."/>
            <person name="Henrissat B."/>
            <person name="Kohler A."/>
            <person name="Grigoriev I.V."/>
            <person name="Martin F.M."/>
            <person name="Hacquard S."/>
        </authorList>
    </citation>
    <scope>NUCLEOTIDE SEQUENCE</scope>
    <source>
        <strain evidence="3">MPI-CAGE-AT-0021</strain>
    </source>
</reference>
<sequence length="219" mass="24538">MSRPGCEKGITISSWRHLAIAFTRRYFRNASTAHSALIGEADEGYGSGSEDEGDEDSPWDIQAGHGSLIAGLVYGRLITEGCFETNERRVHFRFISQEWHRLLGFPSAVQGFGDVLKPGRKRKNPSLHYEAMQELQLRRWKTLRRINIDRELCRLYGDQTRFRGKQRVAVESIMMNMSPVVVVMGTGTGKSLCFMLPAASCPGGVTVVVVPLVSEHLLR</sequence>
<dbReference type="Pfam" id="PF00270">
    <property type="entry name" value="DEAD"/>
    <property type="match status" value="1"/>
</dbReference>
<dbReference type="GO" id="GO:0003676">
    <property type="term" value="F:nucleic acid binding"/>
    <property type="evidence" value="ECO:0007669"/>
    <property type="project" value="InterPro"/>
</dbReference>
<dbReference type="GO" id="GO:0005524">
    <property type="term" value="F:ATP binding"/>
    <property type="evidence" value="ECO:0007669"/>
    <property type="project" value="InterPro"/>
</dbReference>
<comment type="caution">
    <text evidence="3">The sequence shown here is derived from an EMBL/GenBank/DDBJ whole genome shotgun (WGS) entry which is preliminary data.</text>
</comment>
<dbReference type="InterPro" id="IPR027417">
    <property type="entry name" value="P-loop_NTPase"/>
</dbReference>
<organism evidence="3 4">
    <name type="scientific">Dactylonectria estremocensis</name>
    <dbReference type="NCBI Taxonomy" id="1079267"/>
    <lineage>
        <taxon>Eukaryota</taxon>
        <taxon>Fungi</taxon>
        <taxon>Dikarya</taxon>
        <taxon>Ascomycota</taxon>
        <taxon>Pezizomycotina</taxon>
        <taxon>Sordariomycetes</taxon>
        <taxon>Hypocreomycetidae</taxon>
        <taxon>Hypocreales</taxon>
        <taxon>Nectriaceae</taxon>
        <taxon>Dactylonectria</taxon>
    </lineage>
</organism>
<dbReference type="GO" id="GO:0000724">
    <property type="term" value="P:double-strand break repair via homologous recombination"/>
    <property type="evidence" value="ECO:0007669"/>
    <property type="project" value="TreeGrafter"/>
</dbReference>
<evidence type="ECO:0000259" key="2">
    <source>
        <dbReference type="Pfam" id="PF00270"/>
    </source>
</evidence>
<dbReference type="PANTHER" id="PTHR13710">
    <property type="entry name" value="DNA HELICASE RECQ FAMILY MEMBER"/>
    <property type="match status" value="1"/>
</dbReference>
<feature type="domain" description="DEAD/DEAH-box helicase" evidence="2">
    <location>
        <begin position="166"/>
        <end position="212"/>
    </location>
</feature>
<dbReference type="AlphaFoldDB" id="A0A9P9DFG3"/>
<dbReference type="GO" id="GO:0009378">
    <property type="term" value="F:four-way junction helicase activity"/>
    <property type="evidence" value="ECO:0007669"/>
    <property type="project" value="TreeGrafter"/>
</dbReference>
<dbReference type="EMBL" id="JAGMUU010000033">
    <property type="protein sequence ID" value="KAH7118027.1"/>
    <property type="molecule type" value="Genomic_DNA"/>
</dbReference>
<keyword evidence="4" id="KW-1185">Reference proteome</keyword>
<evidence type="ECO:0000313" key="4">
    <source>
        <dbReference type="Proteomes" id="UP000717696"/>
    </source>
</evidence>
<gene>
    <name evidence="3" type="ORF">B0J13DRAFT_590151</name>
</gene>
<comment type="similarity">
    <text evidence="1">Belongs to the helicase family. RecQ subfamily.</text>
</comment>
<evidence type="ECO:0000256" key="1">
    <source>
        <dbReference type="ARBA" id="ARBA00005446"/>
    </source>
</evidence>
<protein>
    <recommendedName>
        <fullName evidence="2">DEAD/DEAH-box helicase domain-containing protein</fullName>
    </recommendedName>
</protein>